<proteinExistence type="predicted"/>
<evidence type="ECO:0000256" key="2">
    <source>
        <dbReference type="SAM" id="MobiDB-lite"/>
    </source>
</evidence>
<feature type="compositionally biased region" description="Basic and acidic residues" evidence="2">
    <location>
        <begin position="180"/>
        <end position="190"/>
    </location>
</feature>
<evidence type="ECO:0000256" key="1">
    <source>
        <dbReference type="PROSITE-ProRule" id="PRU00176"/>
    </source>
</evidence>
<dbReference type="FunCoup" id="A0A067MQE0">
    <property type="interactions" value="58"/>
</dbReference>
<dbReference type="InterPro" id="IPR000504">
    <property type="entry name" value="RRM_dom"/>
</dbReference>
<sequence length="202" mass="23783">MPRILFVSGFHPSTRARDLAYEFERFGRLVRCDVPAPRNSHGSSPYAFIEFRSERDAEDAYYDMHGRQFEGYRLSVQWAKNPPSSVWRFEKGSNRRSPPRERRRSSRSRSPRRDKGAENGSSKDVGGKDETRRRSRSPRRDDRGERDERRRSRSRERGRDGERDRDDRRRRSASPRGKTPVRDDVKEIAANDRAQTPPYDVV</sequence>
<feature type="domain" description="RRM" evidence="3">
    <location>
        <begin position="3"/>
        <end position="81"/>
    </location>
</feature>
<dbReference type="HOGENOM" id="CLU_078549_1_0_1"/>
<dbReference type="Gene3D" id="3.30.70.330">
    <property type="match status" value="1"/>
</dbReference>
<feature type="region of interest" description="Disordered" evidence="2">
    <location>
        <begin position="84"/>
        <end position="202"/>
    </location>
</feature>
<dbReference type="InParanoid" id="A0A067MQE0"/>
<accession>A0A067MQE0</accession>
<feature type="compositionally biased region" description="Basic and acidic residues" evidence="2">
    <location>
        <begin position="125"/>
        <end position="169"/>
    </location>
</feature>
<dbReference type="PANTHER" id="PTHR23147">
    <property type="entry name" value="SERINE/ARGININE RICH SPLICING FACTOR"/>
    <property type="match status" value="1"/>
</dbReference>
<dbReference type="Proteomes" id="UP000027195">
    <property type="component" value="Unassembled WGS sequence"/>
</dbReference>
<dbReference type="GO" id="GO:0003723">
    <property type="term" value="F:RNA binding"/>
    <property type="evidence" value="ECO:0007669"/>
    <property type="project" value="UniProtKB-UniRule"/>
</dbReference>
<dbReference type="SMART" id="SM00360">
    <property type="entry name" value="RRM"/>
    <property type="match status" value="1"/>
</dbReference>
<dbReference type="InterPro" id="IPR012677">
    <property type="entry name" value="Nucleotide-bd_a/b_plait_sf"/>
</dbReference>
<evidence type="ECO:0000313" key="5">
    <source>
        <dbReference type="Proteomes" id="UP000027195"/>
    </source>
</evidence>
<reference evidence="5" key="1">
    <citation type="journal article" date="2014" name="Proc. Natl. Acad. Sci. U.S.A.">
        <title>Extensive sampling of basidiomycete genomes demonstrates inadequacy of the white-rot/brown-rot paradigm for wood decay fungi.</title>
        <authorList>
            <person name="Riley R."/>
            <person name="Salamov A.A."/>
            <person name="Brown D.W."/>
            <person name="Nagy L.G."/>
            <person name="Floudas D."/>
            <person name="Held B.W."/>
            <person name="Levasseur A."/>
            <person name="Lombard V."/>
            <person name="Morin E."/>
            <person name="Otillar R."/>
            <person name="Lindquist E.A."/>
            <person name="Sun H."/>
            <person name="LaButti K.M."/>
            <person name="Schmutz J."/>
            <person name="Jabbour D."/>
            <person name="Luo H."/>
            <person name="Baker S.E."/>
            <person name="Pisabarro A.G."/>
            <person name="Walton J.D."/>
            <person name="Blanchette R.A."/>
            <person name="Henrissat B."/>
            <person name="Martin F."/>
            <person name="Cullen D."/>
            <person name="Hibbett D.S."/>
            <person name="Grigoriev I.V."/>
        </authorList>
    </citation>
    <scope>NUCLEOTIDE SEQUENCE [LARGE SCALE GENOMIC DNA]</scope>
    <source>
        <strain evidence="5">FD-172 SS1</strain>
    </source>
</reference>
<dbReference type="Pfam" id="PF00076">
    <property type="entry name" value="RRM_1"/>
    <property type="match status" value="1"/>
</dbReference>
<protein>
    <recommendedName>
        <fullName evidence="3">RRM domain-containing protein</fullName>
    </recommendedName>
</protein>
<dbReference type="OrthoDB" id="5970at2759"/>
<dbReference type="STRING" id="930990.A0A067MQE0"/>
<organism evidence="4 5">
    <name type="scientific">Botryobasidium botryosum (strain FD-172 SS1)</name>
    <dbReference type="NCBI Taxonomy" id="930990"/>
    <lineage>
        <taxon>Eukaryota</taxon>
        <taxon>Fungi</taxon>
        <taxon>Dikarya</taxon>
        <taxon>Basidiomycota</taxon>
        <taxon>Agaricomycotina</taxon>
        <taxon>Agaricomycetes</taxon>
        <taxon>Cantharellales</taxon>
        <taxon>Botryobasidiaceae</taxon>
        <taxon>Botryobasidium</taxon>
    </lineage>
</organism>
<dbReference type="AlphaFoldDB" id="A0A067MQE0"/>
<gene>
    <name evidence="4" type="ORF">BOTBODRAFT_156281</name>
</gene>
<keyword evidence="5" id="KW-1185">Reference proteome</keyword>
<evidence type="ECO:0000313" key="4">
    <source>
        <dbReference type="EMBL" id="KDQ16910.1"/>
    </source>
</evidence>
<dbReference type="InterPro" id="IPR035979">
    <property type="entry name" value="RBD_domain_sf"/>
</dbReference>
<name>A0A067MQE0_BOTB1</name>
<dbReference type="PROSITE" id="PS50102">
    <property type="entry name" value="RRM"/>
    <property type="match status" value="1"/>
</dbReference>
<keyword evidence="1" id="KW-0694">RNA-binding</keyword>
<dbReference type="SUPFAM" id="SSF54928">
    <property type="entry name" value="RNA-binding domain, RBD"/>
    <property type="match status" value="1"/>
</dbReference>
<dbReference type="InterPro" id="IPR050907">
    <property type="entry name" value="SRSF"/>
</dbReference>
<dbReference type="EMBL" id="KL198025">
    <property type="protein sequence ID" value="KDQ16910.1"/>
    <property type="molecule type" value="Genomic_DNA"/>
</dbReference>
<evidence type="ECO:0000259" key="3">
    <source>
        <dbReference type="PROSITE" id="PS50102"/>
    </source>
</evidence>
<feature type="compositionally biased region" description="Basic residues" evidence="2">
    <location>
        <begin position="101"/>
        <end position="110"/>
    </location>
</feature>